<dbReference type="InterPro" id="IPR009003">
    <property type="entry name" value="Peptidase_S1_PA"/>
</dbReference>
<keyword evidence="3" id="KW-0645">Protease</keyword>
<evidence type="ECO:0000259" key="2">
    <source>
        <dbReference type="Pfam" id="PF20028"/>
    </source>
</evidence>
<accession>A0A388SRI2</accession>
<dbReference type="GO" id="GO:0008233">
    <property type="term" value="F:peptidase activity"/>
    <property type="evidence" value="ECO:0007669"/>
    <property type="project" value="UniProtKB-KW"/>
</dbReference>
<comment type="caution">
    <text evidence="3">The sequence shown here is derived from an EMBL/GenBank/DDBJ whole genome shotgun (WGS) entry which is preliminary data.</text>
</comment>
<organism evidence="3 4">
    <name type="scientific">Streptomyces spongiicola</name>
    <dbReference type="NCBI Taxonomy" id="1690221"/>
    <lineage>
        <taxon>Bacteria</taxon>
        <taxon>Bacillati</taxon>
        <taxon>Actinomycetota</taxon>
        <taxon>Actinomycetes</taxon>
        <taxon>Kitasatosporales</taxon>
        <taxon>Streptomycetaceae</taxon>
        <taxon>Streptomyces</taxon>
    </lineage>
</organism>
<dbReference type="InterPro" id="IPR045450">
    <property type="entry name" value="VMAP_C"/>
</dbReference>
<sequence length="719" mass="78158">MGWFFGGAAMGPDDAGRLVVAVRRVGGSVTAGAGVLLSPGVVLTCAHVVNDALGRAVFAAAPPGRVALRIDYRDRHGTREATGELTHWIPPRRLDGTLPVREREDRVWHGDLAVLTFPRPPEGRMPQTRWAPMRPGQSLRAWSSSGRPGSFADVRVKTCDKSVGYVDGEPTGMSIGPAFSGGALWSVPGDAAVGLVAAHTMPPADPVTGRLLPHSSQHVARRSWAIPWQRIRRELASVGAVGLVDDEPPPDDPAFALFAETIHGIVPSTDLRGDLGRLVAGRCALRHPDDGSAPSPEEFARLLVTEPRALPALTEILRLRDPSAVRQLLAIGRMSPVPRLLSPREYGRLTEILGQLPGSVSARLPVAARAALPLAADYPVEPSGPAAAADVIDRLERLPGDSRSQGVSPRVPGLLRVMEYLAALCSEDRRAGLRLWCDGVAQRLGIPQSALAERRFDADEWAGALAACSGPPRVLVHITRGVLPDRYRLRIWCDEGTGPRQVTTESDRDHTGGEAARLLLHVLESFHRLSPEERRPLVEAVVDRSGLNLPIDEWETWSPDDVVPGVLGAEYPLVVNCPELLRRNERFLPEWRRRWRQLDTGASLRFSGATVGPRQIYGTLMDHQDAVRVAVDAAEHLRDGIVEVCLAVGVPVVVWDRGDESHAVDHIATVTTRELPEGVRSYRAKTVHRPSEYPGRPVLAWADADRPVPQLHLSEPQES</sequence>
<dbReference type="GO" id="GO:0006508">
    <property type="term" value="P:proteolysis"/>
    <property type="evidence" value="ECO:0007669"/>
    <property type="project" value="UniProtKB-KW"/>
</dbReference>
<dbReference type="Proteomes" id="UP000265354">
    <property type="component" value="Unassembled WGS sequence"/>
</dbReference>
<gene>
    <name evidence="3" type="ORF">SSP531S_06370</name>
</gene>
<evidence type="ECO:0000313" key="3">
    <source>
        <dbReference type="EMBL" id="GBP99242.1"/>
    </source>
</evidence>
<dbReference type="SUPFAM" id="SSF50494">
    <property type="entry name" value="Trypsin-like serine proteases"/>
    <property type="match status" value="1"/>
</dbReference>
<dbReference type="AlphaFoldDB" id="A0A388SRI2"/>
<dbReference type="RefSeq" id="WP_116426806.1">
    <property type="nucleotide sequence ID" value="NZ_BGZL01000002.1"/>
</dbReference>
<dbReference type="Pfam" id="PF13365">
    <property type="entry name" value="Trypsin_2"/>
    <property type="match status" value="1"/>
</dbReference>
<dbReference type="EMBL" id="BGZL01000002">
    <property type="protein sequence ID" value="GBP99242.1"/>
    <property type="molecule type" value="Genomic_DNA"/>
</dbReference>
<protein>
    <submittedName>
        <fullName evidence="3">Serine protease</fullName>
    </submittedName>
</protein>
<reference evidence="3 4" key="1">
    <citation type="submission" date="2018-07" db="EMBL/GenBank/DDBJ databases">
        <title>Whole Genome Shotgun Sequence of Streptomyces spongiicola strain 531S.</title>
        <authorList>
            <person name="Dohra H."/>
            <person name="Kodani S."/>
        </authorList>
    </citation>
    <scope>NUCLEOTIDE SEQUENCE [LARGE SCALE GENOMIC DNA]</scope>
    <source>
        <strain evidence="3 4">531S</strain>
    </source>
</reference>
<feature type="domain" description="vWA-MoxR associated protein C-terminal" evidence="2">
    <location>
        <begin position="485"/>
        <end position="704"/>
    </location>
</feature>
<feature type="region of interest" description="Disordered" evidence="1">
    <location>
        <begin position="119"/>
        <end position="146"/>
    </location>
</feature>
<name>A0A388SRI2_9ACTN</name>
<keyword evidence="3" id="KW-0378">Hydrolase</keyword>
<proteinExistence type="predicted"/>
<evidence type="ECO:0000313" key="4">
    <source>
        <dbReference type="Proteomes" id="UP000265354"/>
    </source>
</evidence>
<evidence type="ECO:0000256" key="1">
    <source>
        <dbReference type="SAM" id="MobiDB-lite"/>
    </source>
</evidence>
<dbReference type="Pfam" id="PF20028">
    <property type="entry name" value="VMAP-C"/>
    <property type="match status" value="1"/>
</dbReference>